<evidence type="ECO:0000313" key="2">
    <source>
        <dbReference type="EMBL" id="HJG28094.1"/>
    </source>
</evidence>
<evidence type="ECO:0000256" key="1">
    <source>
        <dbReference type="SAM" id="Phobius"/>
    </source>
</evidence>
<dbReference type="Pfam" id="PF04956">
    <property type="entry name" value="TrbC"/>
    <property type="match status" value="1"/>
</dbReference>
<gene>
    <name evidence="2" type="ORF">K8V20_05555</name>
</gene>
<feature type="transmembrane region" description="Helical" evidence="1">
    <location>
        <begin position="55"/>
        <end position="79"/>
    </location>
</feature>
<proteinExistence type="predicted"/>
<evidence type="ECO:0000313" key="3">
    <source>
        <dbReference type="Proteomes" id="UP000782880"/>
    </source>
</evidence>
<name>A0A921IJ42_9FIRM</name>
<dbReference type="AlphaFoldDB" id="A0A921IJ42"/>
<protein>
    <submittedName>
        <fullName evidence="2">TrbC/VirB2 family protein</fullName>
    </submittedName>
</protein>
<keyword evidence="1" id="KW-0812">Transmembrane</keyword>
<dbReference type="InterPro" id="IPR007039">
    <property type="entry name" value="TrbC/VirB2"/>
</dbReference>
<reference evidence="2" key="2">
    <citation type="submission" date="2021-09" db="EMBL/GenBank/DDBJ databases">
        <authorList>
            <person name="Gilroy R."/>
        </authorList>
    </citation>
    <scope>NUCLEOTIDE SEQUENCE</scope>
    <source>
        <strain evidence="2">ChiBcec21-2208</strain>
    </source>
</reference>
<dbReference type="Proteomes" id="UP000782880">
    <property type="component" value="Unassembled WGS sequence"/>
</dbReference>
<sequence>MQHNEKEPRLVRDRETKIKRTYLTCAVTAALCVLAATPAFAASDPLTTINNLSDFVFSAIKAIGAILLGFGLVQIGLALKSHDAGQRAQGFMTFFGGIVIYFAKDILDLILA</sequence>
<accession>A0A921IJ42</accession>
<organism evidence="2 3">
    <name type="scientific">Subdoligranulum variabile</name>
    <dbReference type="NCBI Taxonomy" id="214851"/>
    <lineage>
        <taxon>Bacteria</taxon>
        <taxon>Bacillati</taxon>
        <taxon>Bacillota</taxon>
        <taxon>Clostridia</taxon>
        <taxon>Eubacteriales</taxon>
        <taxon>Oscillospiraceae</taxon>
        <taxon>Subdoligranulum</taxon>
    </lineage>
</organism>
<keyword evidence="1" id="KW-1133">Transmembrane helix</keyword>
<feature type="transmembrane region" description="Helical" evidence="1">
    <location>
        <begin position="91"/>
        <end position="111"/>
    </location>
</feature>
<reference evidence="2" key="1">
    <citation type="journal article" date="2021" name="PeerJ">
        <title>Extensive microbial diversity within the chicken gut microbiome revealed by metagenomics and culture.</title>
        <authorList>
            <person name="Gilroy R."/>
            <person name="Ravi A."/>
            <person name="Getino M."/>
            <person name="Pursley I."/>
            <person name="Horton D.L."/>
            <person name="Alikhan N.F."/>
            <person name="Baker D."/>
            <person name="Gharbi K."/>
            <person name="Hall N."/>
            <person name="Watson M."/>
            <person name="Adriaenssens E.M."/>
            <person name="Foster-Nyarko E."/>
            <person name="Jarju S."/>
            <person name="Secka A."/>
            <person name="Antonio M."/>
            <person name="Oren A."/>
            <person name="Chaudhuri R.R."/>
            <person name="La Ragione R."/>
            <person name="Hildebrand F."/>
            <person name="Pallen M.J."/>
        </authorList>
    </citation>
    <scope>NUCLEOTIDE SEQUENCE</scope>
    <source>
        <strain evidence="2">ChiBcec21-2208</strain>
    </source>
</reference>
<dbReference type="EMBL" id="DYVE01000143">
    <property type="protein sequence ID" value="HJG28094.1"/>
    <property type="molecule type" value="Genomic_DNA"/>
</dbReference>
<keyword evidence="1" id="KW-0472">Membrane</keyword>
<comment type="caution">
    <text evidence="2">The sequence shown here is derived from an EMBL/GenBank/DDBJ whole genome shotgun (WGS) entry which is preliminary data.</text>
</comment>
<feature type="transmembrane region" description="Helical" evidence="1">
    <location>
        <begin position="21"/>
        <end position="43"/>
    </location>
</feature>